<dbReference type="InterPro" id="IPR016865">
    <property type="entry name" value="RclC"/>
</dbReference>
<dbReference type="GO" id="GO:0005886">
    <property type="term" value="C:plasma membrane"/>
    <property type="evidence" value="ECO:0007669"/>
    <property type="project" value="TreeGrafter"/>
</dbReference>
<dbReference type="RefSeq" id="WP_163803892.1">
    <property type="nucleotide sequence ID" value="NZ_AP022620.1"/>
</dbReference>
<dbReference type="AlphaFoldDB" id="A0A6N4W8F6"/>
<dbReference type="Pfam" id="PF04224">
    <property type="entry name" value="DUF417"/>
    <property type="match status" value="2"/>
</dbReference>
<feature type="transmembrane region" description="Helical" evidence="1">
    <location>
        <begin position="139"/>
        <end position="158"/>
    </location>
</feature>
<dbReference type="PIRSF" id="PIRSF028065">
    <property type="entry name" value="UCP028065"/>
    <property type="match status" value="1"/>
</dbReference>
<dbReference type="KEGG" id="many:MANY_17640"/>
<accession>A0A6N4W8F6</accession>
<gene>
    <name evidence="2" type="ORF">MANY_17640</name>
</gene>
<evidence type="ECO:0000313" key="2">
    <source>
        <dbReference type="EMBL" id="BBZ76427.1"/>
    </source>
</evidence>
<feature type="transmembrane region" description="Helical" evidence="1">
    <location>
        <begin position="65"/>
        <end position="90"/>
    </location>
</feature>
<dbReference type="EMBL" id="AP022620">
    <property type="protein sequence ID" value="BBZ76427.1"/>
    <property type="molecule type" value="Genomic_DNA"/>
</dbReference>
<keyword evidence="1" id="KW-0472">Membrane</keyword>
<reference evidence="2 3" key="1">
    <citation type="journal article" date="2019" name="Emerg. Microbes Infect.">
        <title>Comprehensive subspecies identification of 175 nontuberculous mycobacteria species based on 7547 genomic profiles.</title>
        <authorList>
            <person name="Matsumoto Y."/>
            <person name="Kinjo T."/>
            <person name="Motooka D."/>
            <person name="Nabeya D."/>
            <person name="Jung N."/>
            <person name="Uechi K."/>
            <person name="Horii T."/>
            <person name="Iida T."/>
            <person name="Fujita J."/>
            <person name="Nakamura S."/>
        </authorList>
    </citation>
    <scope>NUCLEOTIDE SEQUENCE [LARGE SCALE GENOMIC DNA]</scope>
    <source>
        <strain evidence="2 3">JCM 30275</strain>
    </source>
</reference>
<sequence length="164" mass="17112">MAATQSTTDRPVHVENSTLSRLGAVAARYGLVVVIAWIGALKFTVYEAEGIQPLVASSPLMSWVYVLFSVPVFSAVLGVVELATAALLALKPWWPRLSVLGSIAAIGLFLATLSFLVTTPGIGEESAGGFPVLSSTGQFLVKDIALLGIAVWTLADALSAARRG</sequence>
<protein>
    <recommendedName>
        <fullName evidence="4">DUF417 domain-containing protein</fullName>
    </recommendedName>
</protein>
<keyword evidence="3" id="KW-1185">Reference proteome</keyword>
<dbReference type="PANTHER" id="PTHR40106">
    <property type="entry name" value="INNER MEMBRANE PROTEIN RCLC"/>
    <property type="match status" value="1"/>
</dbReference>
<evidence type="ECO:0008006" key="4">
    <source>
        <dbReference type="Google" id="ProtNLM"/>
    </source>
</evidence>
<keyword evidence="1" id="KW-0812">Transmembrane</keyword>
<feature type="transmembrane region" description="Helical" evidence="1">
    <location>
        <begin position="97"/>
        <end position="119"/>
    </location>
</feature>
<evidence type="ECO:0000313" key="3">
    <source>
        <dbReference type="Proteomes" id="UP000467249"/>
    </source>
</evidence>
<feature type="transmembrane region" description="Helical" evidence="1">
    <location>
        <begin position="26"/>
        <end position="45"/>
    </location>
</feature>
<dbReference type="PANTHER" id="PTHR40106:SF1">
    <property type="entry name" value="INNER MEMBRANE PROTEIN RCLC"/>
    <property type="match status" value="1"/>
</dbReference>
<name>A0A6N4W8F6_9MYCO</name>
<evidence type="ECO:0000256" key="1">
    <source>
        <dbReference type="SAM" id="Phobius"/>
    </source>
</evidence>
<proteinExistence type="predicted"/>
<organism evidence="2 3">
    <name type="scientific">Mycolicibacterium anyangense</name>
    <dbReference type="NCBI Taxonomy" id="1431246"/>
    <lineage>
        <taxon>Bacteria</taxon>
        <taxon>Bacillati</taxon>
        <taxon>Actinomycetota</taxon>
        <taxon>Actinomycetes</taxon>
        <taxon>Mycobacteriales</taxon>
        <taxon>Mycobacteriaceae</taxon>
        <taxon>Mycolicibacterium</taxon>
    </lineage>
</organism>
<dbReference type="InterPro" id="IPR007339">
    <property type="entry name" value="RclC-like"/>
</dbReference>
<dbReference type="Proteomes" id="UP000467249">
    <property type="component" value="Chromosome"/>
</dbReference>
<keyword evidence="1" id="KW-1133">Transmembrane helix</keyword>
<dbReference type="GO" id="GO:1901530">
    <property type="term" value="P:response to hypochlorite"/>
    <property type="evidence" value="ECO:0007669"/>
    <property type="project" value="TreeGrafter"/>
</dbReference>